<dbReference type="InterPro" id="IPR002798">
    <property type="entry name" value="SpoIIM-like"/>
</dbReference>
<dbReference type="Pfam" id="PF01944">
    <property type="entry name" value="SpoIIM"/>
    <property type="match status" value="1"/>
</dbReference>
<dbReference type="EMBL" id="LOEE01000021">
    <property type="protein sequence ID" value="KXG76823.1"/>
    <property type="molecule type" value="Genomic_DNA"/>
</dbReference>
<dbReference type="PIRSF" id="PIRSF038973">
    <property type="entry name" value="SpoIIM"/>
    <property type="match status" value="1"/>
</dbReference>
<evidence type="ECO:0000313" key="2">
    <source>
        <dbReference type="EMBL" id="KXG76823.1"/>
    </source>
</evidence>
<evidence type="ECO:0000256" key="1">
    <source>
        <dbReference type="SAM" id="Phobius"/>
    </source>
</evidence>
<dbReference type="AlphaFoldDB" id="A0A140L8E8"/>
<dbReference type="NCBIfam" id="TIGR02831">
    <property type="entry name" value="spo_II_M"/>
    <property type="match status" value="1"/>
</dbReference>
<gene>
    <name evidence="2" type="primary">spoIIM</name>
    <name evidence="2" type="ORF">AN619_08150</name>
</gene>
<sequence length="209" mass="23567">MRKLREIALKHIQGNLIIYFIVIMFLLIGISAGAFTVKALSDGKKQELIHYLRSFFQFITENHVESFSILKQSLFNNLQTGILIWLLGVTIVGIPFILLLIALRGFIIGFTVGFFIEQMGLKGLLFSFCSILPQNILIIPCFIVIAVIGISFSMMIIKNKLNKTYKSDILRQFVIYSSVIAALFIMIVLGGIVEAYITPVFMKLLSGYM</sequence>
<keyword evidence="1" id="KW-0812">Transmembrane</keyword>
<feature type="transmembrane region" description="Helical" evidence="1">
    <location>
        <begin position="83"/>
        <end position="116"/>
    </location>
</feature>
<feature type="transmembrane region" description="Helical" evidence="1">
    <location>
        <begin position="16"/>
        <end position="37"/>
    </location>
</feature>
<proteinExistence type="predicted"/>
<name>A0A140L8E8_9FIRM</name>
<keyword evidence="3" id="KW-1185">Reference proteome</keyword>
<reference evidence="2 3" key="1">
    <citation type="submission" date="2015-12" db="EMBL/GenBank/DDBJ databases">
        <title>Draft genome sequence of the thermoanaerobe Thermotalea metallivorans, an isolate from the runoff channel of the Great Artesian Basin, Australia.</title>
        <authorList>
            <person name="Patel B.K."/>
        </authorList>
    </citation>
    <scope>NUCLEOTIDE SEQUENCE [LARGE SCALE GENOMIC DNA]</scope>
    <source>
        <strain evidence="2 3">B2-1</strain>
    </source>
</reference>
<dbReference type="InterPro" id="IPR014196">
    <property type="entry name" value="SpoIIM"/>
</dbReference>
<feature type="transmembrane region" description="Helical" evidence="1">
    <location>
        <begin position="173"/>
        <end position="197"/>
    </location>
</feature>
<keyword evidence="1" id="KW-1133">Transmembrane helix</keyword>
<comment type="caution">
    <text evidence="2">The sequence shown here is derived from an EMBL/GenBank/DDBJ whole genome shotgun (WGS) entry which is preliminary data.</text>
</comment>
<dbReference type="STRING" id="520762.AN619_08150"/>
<protein>
    <submittedName>
        <fullName evidence="2">Stage II sporulation protein M</fullName>
    </submittedName>
</protein>
<accession>A0A140L8E8</accession>
<keyword evidence="1" id="KW-0472">Membrane</keyword>
<organism evidence="2 3">
    <name type="scientific">Thermotalea metallivorans</name>
    <dbReference type="NCBI Taxonomy" id="520762"/>
    <lineage>
        <taxon>Bacteria</taxon>
        <taxon>Bacillati</taxon>
        <taxon>Bacillota</taxon>
        <taxon>Clostridia</taxon>
        <taxon>Peptostreptococcales</taxon>
        <taxon>Thermotaleaceae</taxon>
        <taxon>Thermotalea</taxon>
    </lineage>
</organism>
<evidence type="ECO:0000313" key="3">
    <source>
        <dbReference type="Proteomes" id="UP000070456"/>
    </source>
</evidence>
<feature type="transmembrane region" description="Helical" evidence="1">
    <location>
        <begin position="136"/>
        <end position="157"/>
    </location>
</feature>
<dbReference type="Proteomes" id="UP000070456">
    <property type="component" value="Unassembled WGS sequence"/>
</dbReference>